<sequence>MYCRLEEQKAPKCNASIHSAGKDPSEAASSESVVRNLKSDYAVDGSDRIRFHPRNRGDATSIHSNHHYTSLQLQGMLGSDFGRWGNIGLIRLNVCAFGCIEGAI</sequence>
<keyword evidence="2" id="KW-1185">Reference proteome</keyword>
<organism evidence="1 2">
    <name type="scientific">Caerostris extrusa</name>
    <name type="common">Bark spider</name>
    <name type="synonym">Caerostris bankana</name>
    <dbReference type="NCBI Taxonomy" id="172846"/>
    <lineage>
        <taxon>Eukaryota</taxon>
        <taxon>Metazoa</taxon>
        <taxon>Ecdysozoa</taxon>
        <taxon>Arthropoda</taxon>
        <taxon>Chelicerata</taxon>
        <taxon>Arachnida</taxon>
        <taxon>Araneae</taxon>
        <taxon>Araneomorphae</taxon>
        <taxon>Entelegynae</taxon>
        <taxon>Araneoidea</taxon>
        <taxon>Araneidae</taxon>
        <taxon>Caerostris</taxon>
    </lineage>
</organism>
<proteinExistence type="predicted"/>
<dbReference type="EMBL" id="BPLR01011287">
    <property type="protein sequence ID" value="GIY45571.1"/>
    <property type="molecule type" value="Genomic_DNA"/>
</dbReference>
<reference evidence="1 2" key="1">
    <citation type="submission" date="2021-06" db="EMBL/GenBank/DDBJ databases">
        <title>Caerostris extrusa draft genome.</title>
        <authorList>
            <person name="Kono N."/>
            <person name="Arakawa K."/>
        </authorList>
    </citation>
    <scope>NUCLEOTIDE SEQUENCE [LARGE SCALE GENOMIC DNA]</scope>
</reference>
<comment type="caution">
    <text evidence="1">The sequence shown here is derived from an EMBL/GenBank/DDBJ whole genome shotgun (WGS) entry which is preliminary data.</text>
</comment>
<evidence type="ECO:0000313" key="2">
    <source>
        <dbReference type="Proteomes" id="UP001054945"/>
    </source>
</evidence>
<dbReference type="AlphaFoldDB" id="A0AAV4TKI7"/>
<evidence type="ECO:0000313" key="1">
    <source>
        <dbReference type="EMBL" id="GIY45571.1"/>
    </source>
</evidence>
<protein>
    <submittedName>
        <fullName evidence="1">Uncharacterized protein</fullName>
    </submittedName>
</protein>
<dbReference type="Proteomes" id="UP001054945">
    <property type="component" value="Unassembled WGS sequence"/>
</dbReference>
<gene>
    <name evidence="1" type="ORF">CEXT_223231</name>
</gene>
<name>A0AAV4TKI7_CAEEX</name>
<accession>A0AAV4TKI7</accession>